<dbReference type="EMBL" id="JBHSFQ010000013">
    <property type="protein sequence ID" value="MFC4563151.1"/>
    <property type="molecule type" value="Genomic_DNA"/>
</dbReference>
<dbReference type="PANTHER" id="PTHR43214:SF24">
    <property type="entry name" value="TRANSCRIPTIONAL REGULATORY PROTEIN NARL-RELATED"/>
    <property type="match status" value="1"/>
</dbReference>
<accession>A0ABV9DYH1</accession>
<dbReference type="PRINTS" id="PR00038">
    <property type="entry name" value="HTHLUXR"/>
</dbReference>
<evidence type="ECO:0000256" key="5">
    <source>
        <dbReference type="PROSITE-ProRule" id="PRU00169"/>
    </source>
</evidence>
<feature type="domain" description="HTH luxR-type" evidence="6">
    <location>
        <begin position="149"/>
        <end position="214"/>
    </location>
</feature>
<dbReference type="InterPro" id="IPR001789">
    <property type="entry name" value="Sig_transdc_resp-reg_receiver"/>
</dbReference>
<name>A0ABV9DYH1_9ACTN</name>
<dbReference type="InterPro" id="IPR000792">
    <property type="entry name" value="Tscrpt_reg_LuxR_C"/>
</dbReference>
<keyword evidence="2" id="KW-0805">Transcription regulation</keyword>
<dbReference type="Gene3D" id="3.40.50.2300">
    <property type="match status" value="1"/>
</dbReference>
<evidence type="ECO:0000313" key="9">
    <source>
        <dbReference type="Proteomes" id="UP001595923"/>
    </source>
</evidence>
<dbReference type="SMART" id="SM00448">
    <property type="entry name" value="REC"/>
    <property type="match status" value="1"/>
</dbReference>
<keyword evidence="4" id="KW-0804">Transcription</keyword>
<evidence type="ECO:0000256" key="1">
    <source>
        <dbReference type="ARBA" id="ARBA00022553"/>
    </source>
</evidence>
<evidence type="ECO:0000256" key="4">
    <source>
        <dbReference type="ARBA" id="ARBA00023163"/>
    </source>
</evidence>
<protein>
    <submittedName>
        <fullName evidence="8">Response regulator</fullName>
    </submittedName>
</protein>
<gene>
    <name evidence="8" type="ORF">ACFO4E_14900</name>
</gene>
<feature type="domain" description="Response regulatory" evidence="7">
    <location>
        <begin position="3"/>
        <end position="119"/>
    </location>
</feature>
<dbReference type="PROSITE" id="PS00622">
    <property type="entry name" value="HTH_LUXR_1"/>
    <property type="match status" value="1"/>
</dbReference>
<comment type="caution">
    <text evidence="8">The sequence shown here is derived from an EMBL/GenBank/DDBJ whole genome shotgun (WGS) entry which is preliminary data.</text>
</comment>
<keyword evidence="3" id="KW-0238">DNA-binding</keyword>
<feature type="modified residue" description="4-aspartylphosphate" evidence="5">
    <location>
        <position position="54"/>
    </location>
</feature>
<keyword evidence="1 5" id="KW-0597">Phosphoprotein</keyword>
<dbReference type="InterPro" id="IPR058245">
    <property type="entry name" value="NreC/VraR/RcsB-like_REC"/>
</dbReference>
<dbReference type="InterPro" id="IPR039420">
    <property type="entry name" value="WalR-like"/>
</dbReference>
<dbReference type="PANTHER" id="PTHR43214">
    <property type="entry name" value="TWO-COMPONENT RESPONSE REGULATOR"/>
    <property type="match status" value="1"/>
</dbReference>
<evidence type="ECO:0000259" key="7">
    <source>
        <dbReference type="PROSITE" id="PS50110"/>
    </source>
</evidence>
<keyword evidence="9" id="KW-1185">Reference proteome</keyword>
<organism evidence="8 9">
    <name type="scientific">Nocardiopsis mangrovi</name>
    <dbReference type="NCBI Taxonomy" id="1179818"/>
    <lineage>
        <taxon>Bacteria</taxon>
        <taxon>Bacillati</taxon>
        <taxon>Actinomycetota</taxon>
        <taxon>Actinomycetes</taxon>
        <taxon>Streptosporangiales</taxon>
        <taxon>Nocardiopsidaceae</taxon>
        <taxon>Nocardiopsis</taxon>
    </lineage>
</organism>
<sequence>MIRVLVADDEAVLRAGVRAILHTDPGIEVVAEAADGREAVELARAHRPDVALLDIRMPRMDGLDAAAELRRGLPSVAVVMLTTFDEDAFVARALEEGASGFLLKASDPRELVAGVRAAAGGAACLSPRIARRVISVLRGDRRFARYEQARAQVVALTGRERDVLALLAEGLSNRQIADRLFLSEGTVKGHVSAILVRLGADNRVQAAIIAYRAGMVDG</sequence>
<dbReference type="CDD" id="cd06170">
    <property type="entry name" value="LuxR_C_like"/>
    <property type="match status" value="1"/>
</dbReference>
<evidence type="ECO:0000256" key="3">
    <source>
        <dbReference type="ARBA" id="ARBA00023125"/>
    </source>
</evidence>
<dbReference type="SMART" id="SM00421">
    <property type="entry name" value="HTH_LUXR"/>
    <property type="match status" value="1"/>
</dbReference>
<dbReference type="Pfam" id="PF00196">
    <property type="entry name" value="GerE"/>
    <property type="match status" value="1"/>
</dbReference>
<dbReference type="PROSITE" id="PS50110">
    <property type="entry name" value="RESPONSE_REGULATORY"/>
    <property type="match status" value="1"/>
</dbReference>
<dbReference type="SUPFAM" id="SSF52172">
    <property type="entry name" value="CheY-like"/>
    <property type="match status" value="1"/>
</dbReference>
<dbReference type="Pfam" id="PF00072">
    <property type="entry name" value="Response_reg"/>
    <property type="match status" value="1"/>
</dbReference>
<reference evidence="9" key="1">
    <citation type="journal article" date="2019" name="Int. J. Syst. Evol. Microbiol.">
        <title>The Global Catalogue of Microorganisms (GCM) 10K type strain sequencing project: providing services to taxonomists for standard genome sequencing and annotation.</title>
        <authorList>
            <consortium name="The Broad Institute Genomics Platform"/>
            <consortium name="The Broad Institute Genome Sequencing Center for Infectious Disease"/>
            <person name="Wu L."/>
            <person name="Ma J."/>
        </authorList>
    </citation>
    <scope>NUCLEOTIDE SEQUENCE [LARGE SCALE GENOMIC DNA]</scope>
    <source>
        <strain evidence="9">XZYJ18</strain>
    </source>
</reference>
<dbReference type="RefSeq" id="WP_378574977.1">
    <property type="nucleotide sequence ID" value="NZ_JBHSFQ010000013.1"/>
</dbReference>
<dbReference type="CDD" id="cd17535">
    <property type="entry name" value="REC_NarL-like"/>
    <property type="match status" value="1"/>
</dbReference>
<evidence type="ECO:0000256" key="2">
    <source>
        <dbReference type="ARBA" id="ARBA00023015"/>
    </source>
</evidence>
<dbReference type="Proteomes" id="UP001595923">
    <property type="component" value="Unassembled WGS sequence"/>
</dbReference>
<dbReference type="PROSITE" id="PS50043">
    <property type="entry name" value="HTH_LUXR_2"/>
    <property type="match status" value="1"/>
</dbReference>
<proteinExistence type="predicted"/>
<evidence type="ECO:0000259" key="6">
    <source>
        <dbReference type="PROSITE" id="PS50043"/>
    </source>
</evidence>
<evidence type="ECO:0000313" key="8">
    <source>
        <dbReference type="EMBL" id="MFC4563151.1"/>
    </source>
</evidence>
<dbReference type="InterPro" id="IPR011006">
    <property type="entry name" value="CheY-like_superfamily"/>
</dbReference>